<keyword evidence="5" id="KW-0653">Protein transport</keyword>
<evidence type="ECO:0000256" key="10">
    <source>
        <dbReference type="ARBA" id="ARBA00029983"/>
    </source>
</evidence>
<evidence type="ECO:0000313" key="12">
    <source>
        <dbReference type="EMBL" id="CAK9858469.1"/>
    </source>
</evidence>
<gene>
    <name evidence="12" type="ORF">CSSPJE1EN2_LOCUS1464</name>
</gene>
<dbReference type="Gene3D" id="1.25.40.510">
    <property type="entry name" value="GLE1-like"/>
    <property type="match status" value="1"/>
</dbReference>
<evidence type="ECO:0000256" key="5">
    <source>
        <dbReference type="ARBA" id="ARBA00022927"/>
    </source>
</evidence>
<keyword evidence="8" id="KW-0539">Nucleus</keyword>
<dbReference type="InterPro" id="IPR038506">
    <property type="entry name" value="GLE1-like_sf"/>
</dbReference>
<evidence type="ECO:0000256" key="3">
    <source>
        <dbReference type="ARBA" id="ARBA00022448"/>
    </source>
</evidence>
<evidence type="ECO:0000256" key="2">
    <source>
        <dbReference type="ARBA" id="ARBA00011056"/>
    </source>
</evidence>
<dbReference type="Proteomes" id="UP001497522">
    <property type="component" value="Chromosome 1"/>
</dbReference>
<feature type="region of interest" description="Disordered" evidence="11">
    <location>
        <begin position="283"/>
        <end position="306"/>
    </location>
</feature>
<accession>A0ABP1A7E3</accession>
<evidence type="ECO:0000256" key="7">
    <source>
        <dbReference type="ARBA" id="ARBA00023132"/>
    </source>
</evidence>
<keyword evidence="6" id="KW-0811">Translocation</keyword>
<feature type="region of interest" description="Disordered" evidence="11">
    <location>
        <begin position="69"/>
        <end position="107"/>
    </location>
</feature>
<dbReference type="Pfam" id="PF07817">
    <property type="entry name" value="GLE1"/>
    <property type="match status" value="1"/>
</dbReference>
<feature type="compositionally biased region" description="Basic and acidic residues" evidence="11">
    <location>
        <begin position="283"/>
        <end position="294"/>
    </location>
</feature>
<dbReference type="PANTHER" id="PTHR12960">
    <property type="entry name" value="GLE-1-RELATED"/>
    <property type="match status" value="1"/>
</dbReference>
<keyword evidence="13" id="KW-1185">Reference proteome</keyword>
<comment type="similarity">
    <text evidence="2">Belongs to the GLE1 family.</text>
</comment>
<evidence type="ECO:0000256" key="6">
    <source>
        <dbReference type="ARBA" id="ARBA00023010"/>
    </source>
</evidence>
<proteinExistence type="inferred from homology"/>
<comment type="subcellular location">
    <subcellularLocation>
        <location evidence="1">Nucleus</location>
        <location evidence="1">Nuclear pore complex</location>
    </subcellularLocation>
</comment>
<evidence type="ECO:0000256" key="11">
    <source>
        <dbReference type="SAM" id="MobiDB-lite"/>
    </source>
</evidence>
<protein>
    <recommendedName>
        <fullName evidence="9">mRNA export factor GLE1</fullName>
    </recommendedName>
    <alternativeName>
        <fullName evidence="10">Nucleoporin GLE1</fullName>
    </alternativeName>
</protein>
<evidence type="ECO:0000313" key="13">
    <source>
        <dbReference type="Proteomes" id="UP001497522"/>
    </source>
</evidence>
<keyword evidence="7" id="KW-0906">Nuclear pore complex</keyword>
<dbReference type="InterPro" id="IPR012476">
    <property type="entry name" value="GLE1"/>
</dbReference>
<keyword evidence="4" id="KW-0509">mRNA transport</keyword>
<evidence type="ECO:0000256" key="4">
    <source>
        <dbReference type="ARBA" id="ARBA00022816"/>
    </source>
</evidence>
<dbReference type="PANTHER" id="PTHR12960:SF0">
    <property type="entry name" value="MRNA EXPORT FACTOR GLE1"/>
    <property type="match status" value="1"/>
</dbReference>
<feature type="compositionally biased region" description="Polar residues" evidence="11">
    <location>
        <begin position="91"/>
        <end position="100"/>
    </location>
</feature>
<dbReference type="EMBL" id="OZ023702">
    <property type="protein sequence ID" value="CAK9858469.1"/>
    <property type="molecule type" value="Genomic_DNA"/>
</dbReference>
<keyword evidence="3" id="KW-0813">Transport</keyword>
<evidence type="ECO:0000256" key="8">
    <source>
        <dbReference type="ARBA" id="ARBA00023242"/>
    </source>
</evidence>
<organism evidence="12 13">
    <name type="scientific">Sphagnum jensenii</name>
    <dbReference type="NCBI Taxonomy" id="128206"/>
    <lineage>
        <taxon>Eukaryota</taxon>
        <taxon>Viridiplantae</taxon>
        <taxon>Streptophyta</taxon>
        <taxon>Embryophyta</taxon>
        <taxon>Bryophyta</taxon>
        <taxon>Sphagnophytina</taxon>
        <taxon>Sphagnopsida</taxon>
        <taxon>Sphagnales</taxon>
        <taxon>Sphagnaceae</taxon>
        <taxon>Sphagnum</taxon>
    </lineage>
</organism>
<sequence>MVDPNPDWTLEELQQELEALSKQGDNKNVRTDGCDSCLILLLHFCRVSWRELSVTADFGRTTGPFIMRAFDSDSDEDSDEEERKCAPLVENKSSARPVQNQRDEKGAGSPLLACTEYVEAALIELERERLTRVQEEFRKRRLSLDRVLREEIVREAAVLTLVEKDKEAKCELARRSDKQDQRMIAEARDVHLSALQRDHELRSQSEARQIRKEAAEEEARRQEIAAREERERQLKARIEADAKKKADAEKAKADAEKVRIDAEARERKAQADTAARAALQRVEAEKKAKQEAQRKARSRPRVAPTAAKLEEARKQKLQELQEMFKPLQANPANQKELKVYERQVIKHLQQVAATQEQVKKKSMDLLQLLCDPRAPTQFLIVTLGAKLLSQCESQILKLPSFAFALAQVIVNVASQVPYVMDVVLAKLHEVCIFTTPKYYIFSKDQFSSDESYYKALGYREEDGKLESTDDYVARMTAYMTFYGAMTQTDYSGGQNPHGLADGWTWCARLLNHIPSNRSSASALEAFLKMAGFRLYQVYPKPFMKVMQTMVSEFIVNLKSAGDPDSRAVVTRLETYLHHQKYLVEPEGRKMPATDISSSMKA</sequence>
<name>A0ABP1A7E3_9BRYO</name>
<evidence type="ECO:0000256" key="1">
    <source>
        <dbReference type="ARBA" id="ARBA00004567"/>
    </source>
</evidence>
<evidence type="ECO:0000256" key="9">
    <source>
        <dbReference type="ARBA" id="ARBA00026227"/>
    </source>
</evidence>
<feature type="region of interest" description="Disordered" evidence="11">
    <location>
        <begin position="196"/>
        <end position="227"/>
    </location>
</feature>
<reference evidence="12 13" key="1">
    <citation type="submission" date="2024-03" db="EMBL/GenBank/DDBJ databases">
        <authorList>
            <consortium name="ELIXIR-Norway"/>
            <consortium name="Elixir Norway"/>
        </authorList>
    </citation>
    <scope>NUCLEOTIDE SEQUENCE [LARGE SCALE GENOMIC DNA]</scope>
</reference>